<evidence type="ECO:0000259" key="2">
    <source>
        <dbReference type="Pfam" id="PF01757"/>
    </source>
</evidence>
<feature type="transmembrane region" description="Helical" evidence="1">
    <location>
        <begin position="245"/>
        <end position="266"/>
    </location>
</feature>
<feature type="transmembrane region" description="Helical" evidence="1">
    <location>
        <begin position="286"/>
        <end position="303"/>
    </location>
</feature>
<dbReference type="GO" id="GO:0016747">
    <property type="term" value="F:acyltransferase activity, transferring groups other than amino-acyl groups"/>
    <property type="evidence" value="ECO:0007669"/>
    <property type="project" value="InterPro"/>
</dbReference>
<feature type="transmembrane region" description="Helical" evidence="1">
    <location>
        <begin position="220"/>
        <end position="239"/>
    </location>
</feature>
<keyword evidence="1" id="KW-0812">Transmembrane</keyword>
<dbReference type="EMBL" id="LJYG01000014">
    <property type="protein sequence ID" value="KRQ17380.1"/>
    <property type="molecule type" value="Genomic_DNA"/>
</dbReference>
<evidence type="ECO:0000313" key="4">
    <source>
        <dbReference type="Proteomes" id="UP000051936"/>
    </source>
</evidence>
<feature type="transmembrane region" description="Helical" evidence="1">
    <location>
        <begin position="315"/>
        <end position="332"/>
    </location>
</feature>
<dbReference type="AlphaFoldDB" id="A0A0R3EB78"/>
<name>A0A0R3EB78_9BRAD</name>
<sequence length="356" mass="39543">MQHPTNKKVYLGVQILRGLAACLVLFYHNALVMSDRSGSAAFRLYFGQAGVDIFFAISGFVIVIVTVNSWGMKEAAGPFLLRRVLRVVPLYWIFTTVKILTLITMPNVGEHTRLSVSLVVCSYLFIPPWSPDHYGFPILQPGWTLSFEMLFYICFACALTTGFKRPVVWLSLSFVLLTGLGFAQPGKFGSFSLLLNPLLLEFVLGMLVGWATVRRMLLPTYIALPLGSVLLLVIGASNVLGPEIILYRVVFWGLPGALLLLSFVSLDRYFTGASARFPIALGEASYSLYLTHPFVVGASWSVLSKYTLLSGLWLWFPYLLIICVAAIFALLVHRYVEGPLTRLLVDAISEKRRISG</sequence>
<proteinExistence type="predicted"/>
<dbReference type="Pfam" id="PF01757">
    <property type="entry name" value="Acyl_transf_3"/>
    <property type="match status" value="1"/>
</dbReference>
<organism evidence="3 4">
    <name type="scientific">Bradyrhizobium manausense</name>
    <dbReference type="NCBI Taxonomy" id="989370"/>
    <lineage>
        <taxon>Bacteria</taxon>
        <taxon>Pseudomonadati</taxon>
        <taxon>Pseudomonadota</taxon>
        <taxon>Alphaproteobacteria</taxon>
        <taxon>Hyphomicrobiales</taxon>
        <taxon>Nitrobacteraceae</taxon>
        <taxon>Bradyrhizobium</taxon>
    </lineage>
</organism>
<keyword evidence="1" id="KW-0472">Membrane</keyword>
<dbReference type="PANTHER" id="PTHR23028">
    <property type="entry name" value="ACETYLTRANSFERASE"/>
    <property type="match status" value="1"/>
</dbReference>
<evidence type="ECO:0000313" key="3">
    <source>
        <dbReference type="EMBL" id="KRQ17380.1"/>
    </source>
</evidence>
<feature type="transmembrane region" description="Helical" evidence="1">
    <location>
        <begin position="87"/>
        <end position="105"/>
    </location>
</feature>
<dbReference type="InterPro" id="IPR050879">
    <property type="entry name" value="Acyltransferase_3"/>
</dbReference>
<comment type="caution">
    <text evidence="3">The sequence shown here is derived from an EMBL/GenBank/DDBJ whole genome shotgun (WGS) entry which is preliminary data.</text>
</comment>
<feature type="transmembrane region" description="Helical" evidence="1">
    <location>
        <begin position="167"/>
        <end position="185"/>
    </location>
</feature>
<dbReference type="GO" id="GO:0016020">
    <property type="term" value="C:membrane"/>
    <property type="evidence" value="ECO:0007669"/>
    <property type="project" value="TreeGrafter"/>
</dbReference>
<reference evidence="3 4" key="1">
    <citation type="submission" date="2015-09" db="EMBL/GenBank/DDBJ databases">
        <title>Draft Genome Sequence of Bradyrhizobium manausense Strain BR 3351T, a Novel Symbiotic Nitrogen-Fixing Alphaproteobacterium Isolated from Brazilian Amazon Rain Forest.</title>
        <authorList>
            <person name="De Araujo J.L."/>
            <person name="Zilli J.E."/>
        </authorList>
    </citation>
    <scope>NUCLEOTIDE SEQUENCE [LARGE SCALE GENOMIC DNA]</scope>
    <source>
        <strain evidence="3 4">BR3351</strain>
    </source>
</reference>
<protein>
    <recommendedName>
        <fullName evidence="2">Acyltransferase 3 domain-containing protein</fullName>
    </recommendedName>
</protein>
<feature type="transmembrane region" description="Helical" evidence="1">
    <location>
        <begin position="142"/>
        <end position="160"/>
    </location>
</feature>
<feature type="domain" description="Acyltransferase 3" evidence="2">
    <location>
        <begin position="12"/>
        <end position="329"/>
    </location>
</feature>
<evidence type="ECO:0000256" key="1">
    <source>
        <dbReference type="SAM" id="Phobius"/>
    </source>
</evidence>
<feature type="transmembrane region" description="Helical" evidence="1">
    <location>
        <begin position="12"/>
        <end position="32"/>
    </location>
</feature>
<dbReference type="PANTHER" id="PTHR23028:SF131">
    <property type="entry name" value="BLR2367 PROTEIN"/>
    <property type="match status" value="1"/>
</dbReference>
<gene>
    <name evidence="3" type="ORF">AOQ71_02275</name>
</gene>
<accession>A0A0R3EB78</accession>
<dbReference type="GO" id="GO:0000271">
    <property type="term" value="P:polysaccharide biosynthetic process"/>
    <property type="evidence" value="ECO:0007669"/>
    <property type="project" value="TreeGrafter"/>
</dbReference>
<feature type="transmembrane region" description="Helical" evidence="1">
    <location>
        <begin position="191"/>
        <end position="213"/>
    </location>
</feature>
<dbReference type="Proteomes" id="UP000051936">
    <property type="component" value="Unassembled WGS sequence"/>
</dbReference>
<dbReference type="STRING" id="989370.AOQ71_02275"/>
<dbReference type="InterPro" id="IPR002656">
    <property type="entry name" value="Acyl_transf_3_dom"/>
</dbReference>
<keyword evidence="4" id="KW-1185">Reference proteome</keyword>
<feature type="transmembrane region" description="Helical" evidence="1">
    <location>
        <begin position="44"/>
        <end position="67"/>
    </location>
</feature>
<keyword evidence="1" id="KW-1133">Transmembrane helix</keyword>